<dbReference type="OrthoDB" id="274765at2759"/>
<evidence type="ECO:0000256" key="6">
    <source>
        <dbReference type="RuleBase" id="RU003949"/>
    </source>
</evidence>
<gene>
    <name evidence="7" type="ORF">GJ744_011636</name>
</gene>
<accession>A0A8H7AFR5</accession>
<dbReference type="GO" id="GO:0003735">
    <property type="term" value="F:structural constituent of ribosome"/>
    <property type="evidence" value="ECO:0007669"/>
    <property type="project" value="InterPro"/>
</dbReference>
<dbReference type="FunFam" id="2.40.150.20:FF:000005">
    <property type="entry name" value="50S ribosomal protein L14"/>
    <property type="match status" value="1"/>
</dbReference>
<evidence type="ECO:0000256" key="4">
    <source>
        <dbReference type="ARBA" id="ARBA00037226"/>
    </source>
</evidence>
<dbReference type="InterPro" id="IPR000218">
    <property type="entry name" value="Ribosomal_uL14"/>
</dbReference>
<dbReference type="HAMAP" id="MF_01367">
    <property type="entry name" value="Ribosomal_uL14"/>
    <property type="match status" value="1"/>
</dbReference>
<dbReference type="GO" id="GO:0005762">
    <property type="term" value="C:mitochondrial large ribosomal subunit"/>
    <property type="evidence" value="ECO:0007669"/>
    <property type="project" value="TreeGrafter"/>
</dbReference>
<dbReference type="Gene3D" id="2.40.150.20">
    <property type="entry name" value="Ribosomal protein L14"/>
    <property type="match status" value="1"/>
</dbReference>
<dbReference type="InterPro" id="IPR005745">
    <property type="entry name" value="Ribosomal_uL14_bac-type"/>
</dbReference>
<dbReference type="PANTHER" id="PTHR11761">
    <property type="entry name" value="50S/60S RIBOSOMAL PROTEIN L14/L23"/>
    <property type="match status" value="1"/>
</dbReference>
<keyword evidence="3 6" id="KW-0687">Ribonucleoprotein</keyword>
<dbReference type="SMART" id="SM01374">
    <property type="entry name" value="Ribosomal_L14"/>
    <property type="match status" value="1"/>
</dbReference>
<dbReference type="InterPro" id="IPR036853">
    <property type="entry name" value="Ribosomal_uL14_sf"/>
</dbReference>
<organism evidence="7 8">
    <name type="scientific">Endocarpon pusillum</name>
    <dbReference type="NCBI Taxonomy" id="364733"/>
    <lineage>
        <taxon>Eukaryota</taxon>
        <taxon>Fungi</taxon>
        <taxon>Dikarya</taxon>
        <taxon>Ascomycota</taxon>
        <taxon>Pezizomycotina</taxon>
        <taxon>Eurotiomycetes</taxon>
        <taxon>Chaetothyriomycetidae</taxon>
        <taxon>Verrucariales</taxon>
        <taxon>Verrucariaceae</taxon>
        <taxon>Endocarpon</taxon>
    </lineage>
</organism>
<reference evidence="7" key="1">
    <citation type="submission" date="2020-02" db="EMBL/GenBank/DDBJ databases">
        <authorList>
            <person name="Palmer J.M."/>
        </authorList>
    </citation>
    <scope>NUCLEOTIDE SEQUENCE</scope>
    <source>
        <strain evidence="7">EPUS1.4</strain>
        <tissue evidence="7">Thallus</tissue>
    </source>
</reference>
<evidence type="ECO:0000313" key="7">
    <source>
        <dbReference type="EMBL" id="KAF7506599.1"/>
    </source>
</evidence>
<dbReference type="GO" id="GO:0006412">
    <property type="term" value="P:translation"/>
    <property type="evidence" value="ECO:0007669"/>
    <property type="project" value="InterPro"/>
</dbReference>
<dbReference type="AlphaFoldDB" id="A0A8H7AFR5"/>
<comment type="function">
    <text evidence="4">Component of the mitochondrial ribosome (mitoribosome), a dedicated translation machinery responsible for the synthesis of mitochondrial genome-encoded proteins, including at least some of the essential transmembrane subunits of the mitochondrial respiratory chain. The mitoribosomes are attached to the mitochondrial inner membrane and translation products are cotranslationally integrated into the membrane.</text>
</comment>
<evidence type="ECO:0000256" key="5">
    <source>
        <dbReference type="ARBA" id="ARBA00040118"/>
    </source>
</evidence>
<dbReference type="Proteomes" id="UP000606974">
    <property type="component" value="Unassembled WGS sequence"/>
</dbReference>
<comment type="caution">
    <text evidence="7">The sequence shown here is derived from an EMBL/GenBank/DDBJ whole genome shotgun (WGS) entry which is preliminary data.</text>
</comment>
<dbReference type="EMBL" id="JAACFV010000084">
    <property type="protein sequence ID" value="KAF7506599.1"/>
    <property type="molecule type" value="Genomic_DNA"/>
</dbReference>
<protein>
    <recommendedName>
        <fullName evidence="5">Large ribosomal subunit protein uL14m</fullName>
    </recommendedName>
</protein>
<dbReference type="PROSITE" id="PS00049">
    <property type="entry name" value="RIBOSOMAL_L14"/>
    <property type="match status" value="1"/>
</dbReference>
<dbReference type="Pfam" id="PF00238">
    <property type="entry name" value="Ribosomal_L14"/>
    <property type="match status" value="1"/>
</dbReference>
<dbReference type="InterPro" id="IPR019972">
    <property type="entry name" value="Ribosomal_uL14_CS"/>
</dbReference>
<keyword evidence="8" id="KW-1185">Reference proteome</keyword>
<dbReference type="PANTHER" id="PTHR11761:SF3">
    <property type="entry name" value="LARGE RIBOSOMAL SUBUNIT PROTEIN UL14M"/>
    <property type="match status" value="1"/>
</dbReference>
<evidence type="ECO:0000313" key="8">
    <source>
        <dbReference type="Proteomes" id="UP000606974"/>
    </source>
</evidence>
<dbReference type="NCBIfam" id="TIGR01067">
    <property type="entry name" value="rplN_bact"/>
    <property type="match status" value="1"/>
</dbReference>
<sequence>MIQLKTMLNCIDNSGAAIVECVAVMRKKKQAARIGDRIIVVVQKQRSFGAESPGSSSLGITNKVRRGDIRHAVVVRAKKEIQRKDGGLIRFDDNACVLINKTGDPIGTRLTSVVGAELRDRQWSKILSLAPLHV</sequence>
<evidence type="ECO:0000256" key="1">
    <source>
        <dbReference type="ARBA" id="ARBA00010745"/>
    </source>
</evidence>
<dbReference type="GO" id="GO:0070180">
    <property type="term" value="F:large ribosomal subunit rRNA binding"/>
    <property type="evidence" value="ECO:0007669"/>
    <property type="project" value="TreeGrafter"/>
</dbReference>
<proteinExistence type="inferred from homology"/>
<evidence type="ECO:0000256" key="2">
    <source>
        <dbReference type="ARBA" id="ARBA00022980"/>
    </source>
</evidence>
<comment type="similarity">
    <text evidence="1 6">Belongs to the universal ribosomal protein uL14 family.</text>
</comment>
<keyword evidence="2 6" id="KW-0689">Ribosomal protein</keyword>
<evidence type="ECO:0000256" key="3">
    <source>
        <dbReference type="ARBA" id="ARBA00023274"/>
    </source>
</evidence>
<dbReference type="SUPFAM" id="SSF50193">
    <property type="entry name" value="Ribosomal protein L14"/>
    <property type="match status" value="1"/>
</dbReference>
<name>A0A8H7AFR5_9EURO</name>
<dbReference type="CDD" id="cd00337">
    <property type="entry name" value="Ribosomal_uL14"/>
    <property type="match status" value="1"/>
</dbReference>